<reference evidence="1" key="1">
    <citation type="submission" date="2021-10" db="EMBL/GenBank/DDBJ databases">
        <title>De novo Genome Assembly of Clathrus columnatus (Basidiomycota, Fungi) Using Illumina and Nanopore Sequence Data.</title>
        <authorList>
            <person name="Ogiso-Tanaka E."/>
            <person name="Itagaki H."/>
            <person name="Hosoya T."/>
            <person name="Hosaka K."/>
        </authorList>
    </citation>
    <scope>NUCLEOTIDE SEQUENCE</scope>
    <source>
        <strain evidence="1">MO-923</strain>
    </source>
</reference>
<gene>
    <name evidence="1" type="ORF">Clacol_007063</name>
</gene>
<proteinExistence type="predicted"/>
<protein>
    <recommendedName>
        <fullName evidence="3">F-box domain-containing protein</fullName>
    </recommendedName>
</protein>
<dbReference type="Gene3D" id="3.80.10.10">
    <property type="entry name" value="Ribonuclease Inhibitor"/>
    <property type="match status" value="1"/>
</dbReference>
<dbReference type="Proteomes" id="UP001050691">
    <property type="component" value="Unassembled WGS sequence"/>
</dbReference>
<organism evidence="1 2">
    <name type="scientific">Clathrus columnatus</name>
    <dbReference type="NCBI Taxonomy" id="1419009"/>
    <lineage>
        <taxon>Eukaryota</taxon>
        <taxon>Fungi</taxon>
        <taxon>Dikarya</taxon>
        <taxon>Basidiomycota</taxon>
        <taxon>Agaricomycotina</taxon>
        <taxon>Agaricomycetes</taxon>
        <taxon>Phallomycetidae</taxon>
        <taxon>Phallales</taxon>
        <taxon>Clathraceae</taxon>
        <taxon>Clathrus</taxon>
    </lineage>
</organism>
<name>A0AAV5AI88_9AGAM</name>
<dbReference type="AlphaFoldDB" id="A0AAV5AI88"/>
<keyword evidence="2" id="KW-1185">Reference proteome</keyword>
<evidence type="ECO:0000313" key="2">
    <source>
        <dbReference type="Proteomes" id="UP001050691"/>
    </source>
</evidence>
<evidence type="ECO:0008006" key="3">
    <source>
        <dbReference type="Google" id="ProtNLM"/>
    </source>
</evidence>
<evidence type="ECO:0000313" key="1">
    <source>
        <dbReference type="EMBL" id="GJJ12818.1"/>
    </source>
</evidence>
<accession>A0AAV5AI88</accession>
<sequence>MRYPKGLPLHTAWEEIASHLNSTSDLLSLALTCHIFKELIIPDHLEFRHIRCDIRRNDVWKSLSSRPRPTRCILTLDLIHEPGEGVRLPRSLGWDKPDQTLHMTVPVTSENMKFFKDALSHMACLKVFSWKQYKASFPETIDVSRVLTNTTHCLEALRVDFRYMSSLNDRTQFENLSVWNLTNLKKVAIRHPGPAAVEMIVHLCPDIEDLYLDLSLTSFLYVMQHGNWKKLRRLNLSINFGPLPIFVPRDLDNPMIIGLFFVRNNNIESLYLEPWGVSMPDSLFLPKLRSIGSHHNFLPTSCLSRDTLLGLVHWQCPSGDIDFETLPKMNRLESFYLSTSSSCESFLASFIQKAHNLKKMYLKIGNYNEMDIPEILVNSCQCSKLTHLIWWVGNPPVNILPGKPSTEQLEVCKKLSTLPALTYIAEPDAKICVKLLRDQDGIYSGYQLVAFEEVEEHPDRWSDFFTSIC</sequence>
<comment type="caution">
    <text evidence="1">The sequence shown here is derived from an EMBL/GenBank/DDBJ whole genome shotgun (WGS) entry which is preliminary data.</text>
</comment>
<dbReference type="InterPro" id="IPR032675">
    <property type="entry name" value="LRR_dom_sf"/>
</dbReference>
<dbReference type="SUPFAM" id="SSF52047">
    <property type="entry name" value="RNI-like"/>
    <property type="match status" value="1"/>
</dbReference>
<dbReference type="EMBL" id="BPWL01000008">
    <property type="protein sequence ID" value="GJJ12818.1"/>
    <property type="molecule type" value="Genomic_DNA"/>
</dbReference>